<proteinExistence type="predicted"/>
<dbReference type="EMBL" id="JAFJYH010000069">
    <property type="protein sequence ID" value="KAG4421232.1"/>
    <property type="molecule type" value="Genomic_DNA"/>
</dbReference>
<dbReference type="AlphaFoldDB" id="A0A8H7TL39"/>
<dbReference type="Proteomes" id="UP000664132">
    <property type="component" value="Unassembled WGS sequence"/>
</dbReference>
<organism evidence="1 2">
    <name type="scientific">Cadophora malorum</name>
    <dbReference type="NCBI Taxonomy" id="108018"/>
    <lineage>
        <taxon>Eukaryota</taxon>
        <taxon>Fungi</taxon>
        <taxon>Dikarya</taxon>
        <taxon>Ascomycota</taxon>
        <taxon>Pezizomycotina</taxon>
        <taxon>Leotiomycetes</taxon>
        <taxon>Helotiales</taxon>
        <taxon>Ploettnerulaceae</taxon>
        <taxon>Cadophora</taxon>
    </lineage>
</organism>
<evidence type="ECO:0000313" key="2">
    <source>
        <dbReference type="Proteomes" id="UP000664132"/>
    </source>
</evidence>
<comment type="caution">
    <text evidence="1">The sequence shown here is derived from an EMBL/GenBank/DDBJ whole genome shotgun (WGS) entry which is preliminary data.</text>
</comment>
<reference evidence="1" key="1">
    <citation type="submission" date="2021-02" db="EMBL/GenBank/DDBJ databases">
        <title>Genome sequence Cadophora malorum strain M34.</title>
        <authorList>
            <person name="Stefanovic E."/>
            <person name="Vu D."/>
            <person name="Scully C."/>
            <person name="Dijksterhuis J."/>
            <person name="Roader J."/>
            <person name="Houbraken J."/>
        </authorList>
    </citation>
    <scope>NUCLEOTIDE SEQUENCE</scope>
    <source>
        <strain evidence="1">M34</strain>
    </source>
</reference>
<evidence type="ECO:0000313" key="1">
    <source>
        <dbReference type="EMBL" id="KAG4421232.1"/>
    </source>
</evidence>
<accession>A0A8H7TL39</accession>
<keyword evidence="2" id="KW-1185">Reference proteome</keyword>
<protein>
    <submittedName>
        <fullName evidence="1">Uncharacterized protein</fullName>
    </submittedName>
</protein>
<gene>
    <name evidence="1" type="ORF">IFR04_005643</name>
</gene>
<name>A0A8H7TL39_9HELO</name>
<sequence>MSSIGPIKLELKDLCPKDSEDEQAESEERIQWNQSDTNLQLAIMFDEVEAALIDYKASKSDKLPAWQELRWIYNVGFKIIGLSLYLPVQHDLVDYLRNAGFQWTMNDDWDTLIDLLIQRNDSINPGTRH</sequence>
<dbReference type="OrthoDB" id="10457044at2759"/>